<dbReference type="PANTHER" id="PTHR17985">
    <property type="entry name" value="SER/THR-RICH PROTEIN T10 IN DGCR REGION"/>
    <property type="match status" value="1"/>
</dbReference>
<dbReference type="InterPro" id="IPR008551">
    <property type="entry name" value="TANGO2"/>
</dbReference>
<accession>A0A1Y1V6Y5</accession>
<comment type="caution">
    <text evidence="2">The sequence shown here is derived from an EMBL/GenBank/DDBJ whole genome shotgun (WGS) entry which is preliminary data.</text>
</comment>
<evidence type="ECO:0000256" key="1">
    <source>
        <dbReference type="SAM" id="MobiDB-lite"/>
    </source>
</evidence>
<dbReference type="Pfam" id="PF05742">
    <property type="entry name" value="TANGO2"/>
    <property type="match status" value="3"/>
</dbReference>
<dbReference type="Proteomes" id="UP000193719">
    <property type="component" value="Unassembled WGS sequence"/>
</dbReference>
<reference evidence="2 3" key="1">
    <citation type="submission" date="2016-08" db="EMBL/GenBank/DDBJ databases">
        <title>Genomes of anaerobic fungi encode conserved fungal cellulosomes for biomass hydrolysis.</title>
        <authorList>
            <consortium name="DOE Joint Genome Institute"/>
            <person name="Haitjema C.H."/>
            <person name="Gilmore S.P."/>
            <person name="Henske J.K."/>
            <person name="Solomon K.V."/>
            <person name="De Groot R."/>
            <person name="Kuo A."/>
            <person name="Mondo S.J."/>
            <person name="Salamov A.A."/>
            <person name="Labutti K."/>
            <person name="Zhao Z."/>
            <person name="Chiniquy J."/>
            <person name="Barry K."/>
            <person name="Brewer H.M."/>
            <person name="Purvine S.O."/>
            <person name="Wright A.T."/>
            <person name="Boxma B."/>
            <person name="Van Alen T."/>
            <person name="Hackstein J.H."/>
            <person name="Baker S.E."/>
            <person name="Grigoriev I.V."/>
            <person name="O'Malley M.A."/>
        </authorList>
    </citation>
    <scope>NUCLEOTIDE SEQUENCE [LARGE SCALE GENOMIC DNA]</scope>
    <source>
        <strain evidence="3">finn</strain>
    </source>
</reference>
<dbReference type="OrthoDB" id="191601at2759"/>
<protein>
    <recommendedName>
        <fullName evidence="4">DUF833-domain-containing protein</fullName>
    </recommendedName>
</protein>
<name>A0A1Y1V6Y5_9FUNG</name>
<proteinExistence type="predicted"/>
<evidence type="ECO:0000313" key="3">
    <source>
        <dbReference type="Proteomes" id="UP000193719"/>
    </source>
</evidence>
<dbReference type="GO" id="GO:0005794">
    <property type="term" value="C:Golgi apparatus"/>
    <property type="evidence" value="ECO:0007669"/>
    <property type="project" value="TreeGrafter"/>
</dbReference>
<evidence type="ECO:0000313" key="2">
    <source>
        <dbReference type="EMBL" id="ORX47914.1"/>
    </source>
</evidence>
<gene>
    <name evidence="2" type="ORF">BCR36DRAFT_294648</name>
</gene>
<evidence type="ECO:0008006" key="4">
    <source>
        <dbReference type="Google" id="ProtNLM"/>
    </source>
</evidence>
<feature type="compositionally biased region" description="Acidic residues" evidence="1">
    <location>
        <begin position="612"/>
        <end position="623"/>
    </location>
</feature>
<sequence>MCIVFFIFGHPKYKLIIASNRDESLKRPTQAANYWDIDNNIISAIDLATVTHINKPNKDLNNAKSTKLKRRSLPSTINSYEKQLLNEILNKNNNGTRSSLSESLNRTCDSIPENLEKNDYIKNIYKTEKKISGYGSWLGCSRQGLFSVITNFREDPKSLMPNAISRGYLVRDFLLLKSLYYKNNNIKQMKCHQKNTSSTTSTPKKIRMHHPMYQVPEKVLNKFKEEDKQYAMEDALDKKETNDDYEMESLDNGQIDFPYEYMKYVDKNKNKYNGFNLIVGDISLPEPSVWYIGNKGYASTEKLKKNTVYGMSNGSLNTYWKKVERGKKLFKRAVENHTDLNDLCHKLLNVLSDKKDIPMDKLPKTAFEPKLEKCCAPICIEKERFNNTIYENDYATKTHTVIVIDNNDHVTFIEQDQYDTISNNYVMKQKCYVYPPLDNVNYLNTSSSVDSSSNVPFYGYMPSGRTMTMPINIPRQRKSSYGSSFENSFHKSYTTLTPEFPLYYSPINNNIHNSFDNIFHNHQPRHHSISNTPISLSSVENIAGDVIASPSLSTSNSSSRVGYLFNTAITSSPSSNTNSSFPNLMTTDIHYHSNRHTISSGISNKKNKYSDFEEEDDDDDDDEKNQNINDHLEDELDNIKLDTYINSTDTIGRIDNLSSCTPISSSVFNFFESITSNDYKDKINENQYVKRNVNDFSKANIHQFNLKF</sequence>
<dbReference type="AlphaFoldDB" id="A0A1Y1V6Y5"/>
<reference evidence="2 3" key="2">
    <citation type="submission" date="2016-08" db="EMBL/GenBank/DDBJ databases">
        <title>Pervasive Adenine N6-methylation of Active Genes in Fungi.</title>
        <authorList>
            <consortium name="DOE Joint Genome Institute"/>
            <person name="Mondo S.J."/>
            <person name="Dannebaum R.O."/>
            <person name="Kuo R.C."/>
            <person name="Labutti K."/>
            <person name="Haridas S."/>
            <person name="Kuo A."/>
            <person name="Salamov A."/>
            <person name="Ahrendt S.R."/>
            <person name="Lipzen A."/>
            <person name="Sullivan W."/>
            <person name="Andreopoulos W.B."/>
            <person name="Clum A."/>
            <person name="Lindquist E."/>
            <person name="Daum C."/>
            <person name="Ramamoorthy G.K."/>
            <person name="Gryganskyi A."/>
            <person name="Culley D."/>
            <person name="Magnuson J.K."/>
            <person name="James T.Y."/>
            <person name="O'Malley M.A."/>
            <person name="Stajich J.E."/>
            <person name="Spatafora J.W."/>
            <person name="Visel A."/>
            <person name="Grigoriev I.V."/>
        </authorList>
    </citation>
    <scope>NUCLEOTIDE SEQUENCE [LARGE SCALE GENOMIC DNA]</scope>
    <source>
        <strain evidence="3">finn</strain>
    </source>
</reference>
<organism evidence="2 3">
    <name type="scientific">Piromyces finnis</name>
    <dbReference type="NCBI Taxonomy" id="1754191"/>
    <lineage>
        <taxon>Eukaryota</taxon>
        <taxon>Fungi</taxon>
        <taxon>Fungi incertae sedis</taxon>
        <taxon>Chytridiomycota</taxon>
        <taxon>Chytridiomycota incertae sedis</taxon>
        <taxon>Neocallimastigomycetes</taxon>
        <taxon>Neocallimastigales</taxon>
        <taxon>Neocallimastigaceae</taxon>
        <taxon>Piromyces</taxon>
    </lineage>
</organism>
<dbReference type="EMBL" id="MCFH01000029">
    <property type="protein sequence ID" value="ORX47914.1"/>
    <property type="molecule type" value="Genomic_DNA"/>
</dbReference>
<dbReference type="PANTHER" id="PTHR17985:SF8">
    <property type="entry name" value="TRANSPORT AND GOLGI ORGANIZATION PROTEIN 2 HOMOLOG"/>
    <property type="match status" value="1"/>
</dbReference>
<feature type="region of interest" description="Disordered" evidence="1">
    <location>
        <begin position="600"/>
        <end position="627"/>
    </location>
</feature>
<keyword evidence="3" id="KW-1185">Reference proteome</keyword>
<dbReference type="GO" id="GO:0009306">
    <property type="term" value="P:protein secretion"/>
    <property type="evidence" value="ECO:0007669"/>
    <property type="project" value="TreeGrafter"/>
</dbReference>
<dbReference type="GO" id="GO:0007030">
    <property type="term" value="P:Golgi organization"/>
    <property type="evidence" value="ECO:0007669"/>
    <property type="project" value="TreeGrafter"/>
</dbReference>